<dbReference type="PANTHER" id="PTHR38165:SF1">
    <property type="entry name" value="GLUCANASE B"/>
    <property type="match status" value="1"/>
</dbReference>
<evidence type="ECO:0000259" key="2">
    <source>
        <dbReference type="PROSITE" id="PS52006"/>
    </source>
</evidence>
<gene>
    <name evidence="3" type="ORF">UG56_001500</name>
</gene>
<dbReference type="RefSeq" id="WP_045547453.1">
    <property type="nucleotide sequence ID" value="NZ_JZDQ02000002.1"/>
</dbReference>
<feature type="chain" id="PRO_5009630677" evidence="1">
    <location>
        <begin position="30"/>
        <end position="391"/>
    </location>
</feature>
<dbReference type="Pfam" id="PF16483">
    <property type="entry name" value="Glyco_hydro_64"/>
    <property type="match status" value="1"/>
</dbReference>
<protein>
    <submittedName>
        <fullName evidence="3">Glycosyl hydrolase</fullName>
    </submittedName>
</protein>
<name>A0A1J4NAG9_9ACTN</name>
<dbReference type="Gene3D" id="2.60.110.10">
    <property type="entry name" value="Thaumatin"/>
    <property type="match status" value="1"/>
</dbReference>
<keyword evidence="3" id="KW-0378">Hydrolase</keyword>
<dbReference type="InterPro" id="IPR037398">
    <property type="entry name" value="Glyco_hydro_64_fam"/>
</dbReference>
<reference evidence="3" key="1">
    <citation type="submission" date="2016-10" db="EMBL/GenBank/DDBJ databases">
        <title>Draft Genome Sequence of Nocardioides luteus Strain BAFB, an Alkane-Degrading Bacterium Isolated from JP-7 Polluted Soil.</title>
        <authorList>
            <person name="Brown L."/>
            <person name="Ruiz O.N."/>
            <person name="Gunasekera T."/>
        </authorList>
    </citation>
    <scope>NUCLEOTIDE SEQUENCE [LARGE SCALE GENOMIC DNA]</scope>
    <source>
        <strain evidence="3">BAFB</strain>
    </source>
</reference>
<evidence type="ECO:0000313" key="4">
    <source>
        <dbReference type="Proteomes" id="UP000033772"/>
    </source>
</evidence>
<proteinExistence type="predicted"/>
<dbReference type="PROSITE" id="PS51318">
    <property type="entry name" value="TAT"/>
    <property type="match status" value="1"/>
</dbReference>
<keyword evidence="4" id="KW-1185">Reference proteome</keyword>
<dbReference type="OrthoDB" id="5513218at2"/>
<feature type="domain" description="GH64" evidence="2">
    <location>
        <begin position="43"/>
        <end position="391"/>
    </location>
</feature>
<dbReference type="InterPro" id="IPR042517">
    <property type="entry name" value="Glyco_hydro_64_N_2"/>
</dbReference>
<dbReference type="InterPro" id="IPR006311">
    <property type="entry name" value="TAT_signal"/>
</dbReference>
<sequence length="391" mass="41238">MLTRRSVLAATSAAFTVPLLGGTSWQAQAMRPQAAQGSQGAQAAAIRLRFVNRTGAYDNASIHFYIVGTDLATGQQSRVTPEGTLAPVSLADNGTDGYADYAIPFSGSGDTLSQIPADMSGRIYFSLGDKLKFKVNEGNALAYPAAWVESDPSYGVLHDCVEFTYKSGRIYCNTTMVDMFSVPLSIALTGEQSPTTGTLVDGGRAKIFSAVSASPDFGSLVVDDRRIIAPGHGLDAGRFSTTFFDSYIDQVWSKYAGEPLVVKANNATFTGRVSGDQLVFDGEVKAFSRPSTRDVLFCDGALAAPNDGVTGPVAAVLGAGFNRTTLLASANQPTGDPGGFYQGSPVHAYSRAMHENTVDGRAYGFAFDDVGGFASYVEDNASEMTVTLTPF</sequence>
<organism evidence="3 4">
    <name type="scientific">Nocardioides luteus</name>
    <dbReference type="NCBI Taxonomy" id="1844"/>
    <lineage>
        <taxon>Bacteria</taxon>
        <taxon>Bacillati</taxon>
        <taxon>Actinomycetota</taxon>
        <taxon>Actinomycetes</taxon>
        <taxon>Propionibacteriales</taxon>
        <taxon>Nocardioidaceae</taxon>
        <taxon>Nocardioides</taxon>
    </lineage>
</organism>
<evidence type="ECO:0000313" key="3">
    <source>
        <dbReference type="EMBL" id="OIJ28485.1"/>
    </source>
</evidence>
<dbReference type="PROSITE" id="PS52006">
    <property type="entry name" value="GH64"/>
    <property type="match status" value="1"/>
</dbReference>
<comment type="caution">
    <text evidence="3">The sequence shown here is derived from an EMBL/GenBank/DDBJ whole genome shotgun (WGS) entry which is preliminary data.</text>
</comment>
<dbReference type="Proteomes" id="UP000033772">
    <property type="component" value="Unassembled WGS sequence"/>
</dbReference>
<feature type="signal peptide" evidence="1">
    <location>
        <begin position="1"/>
        <end position="29"/>
    </location>
</feature>
<accession>A0A1J4NAG9</accession>
<dbReference type="Gene3D" id="3.30.920.50">
    <property type="entry name" value="Beta-1,3-glucanase, C-terminal domain"/>
    <property type="match status" value="1"/>
</dbReference>
<evidence type="ECO:0000256" key="1">
    <source>
        <dbReference type="SAM" id="SignalP"/>
    </source>
</evidence>
<dbReference type="InterPro" id="IPR037176">
    <property type="entry name" value="Osmotin/thaumatin-like_sf"/>
</dbReference>
<dbReference type="STRING" id="1844.UG56_001500"/>
<keyword evidence="1" id="KW-0732">Signal</keyword>
<dbReference type="AlphaFoldDB" id="A0A1J4NAG9"/>
<dbReference type="InterPro" id="IPR032477">
    <property type="entry name" value="Glyco_hydro_64"/>
</dbReference>
<dbReference type="PANTHER" id="PTHR38165">
    <property type="match status" value="1"/>
</dbReference>
<dbReference type="EMBL" id="JZDQ02000002">
    <property type="protein sequence ID" value="OIJ28485.1"/>
    <property type="molecule type" value="Genomic_DNA"/>
</dbReference>
<dbReference type="GO" id="GO:0016787">
    <property type="term" value="F:hydrolase activity"/>
    <property type="evidence" value="ECO:0007669"/>
    <property type="project" value="UniProtKB-KW"/>
</dbReference>